<dbReference type="Pfam" id="PF02567">
    <property type="entry name" value="PhzC-PhzF"/>
    <property type="match status" value="1"/>
</dbReference>
<proteinExistence type="inferred from homology"/>
<comment type="similarity">
    <text evidence="1">Belongs to the PhzF family.</text>
</comment>
<evidence type="ECO:0000313" key="3">
    <source>
        <dbReference type="EMBL" id="MFD2933246.1"/>
    </source>
</evidence>
<dbReference type="Gene3D" id="3.10.310.10">
    <property type="entry name" value="Diaminopimelate Epimerase, Chain A, domain 1"/>
    <property type="match status" value="2"/>
</dbReference>
<gene>
    <name evidence="3" type="ORF">ACFS25_05595</name>
</gene>
<sequence length="280" mass="31004">MRIYQLDAFTDKLFAGNPAAVVPLNEWLSDERMQQIAAENNLAETAFYVKTDENASYHIRWFTPTVEVDLCGHATLAAGYVAFFLENNTNDSSDNDQIYFDSRSGLLKVCRSKDGGWLTLDFPADTVQKANVQPPALLTSMGEKPLAVYKGKTDYMLVYETQEQIEALKPDFREMSSVPARGIIVTAPGSASDADGESVDFVSRFFGPQSGIDEDPVTGSAHTTLVPYWAEKLGKIELTARQLSKRGGYLRCKFNDDGESPSRVDISGQVQLYMTGEIHQ</sequence>
<evidence type="ECO:0000256" key="2">
    <source>
        <dbReference type="ARBA" id="ARBA00023235"/>
    </source>
</evidence>
<name>A0ABW6ACV8_9BACT</name>
<dbReference type="SUPFAM" id="SSF54506">
    <property type="entry name" value="Diaminopimelate epimerase-like"/>
    <property type="match status" value="1"/>
</dbReference>
<dbReference type="PANTHER" id="PTHR13774">
    <property type="entry name" value="PHENAZINE BIOSYNTHESIS PROTEIN"/>
    <property type="match status" value="1"/>
</dbReference>
<dbReference type="PANTHER" id="PTHR13774:SF17">
    <property type="entry name" value="PHENAZINE BIOSYNTHESIS-LIKE DOMAIN-CONTAINING PROTEIN"/>
    <property type="match status" value="1"/>
</dbReference>
<evidence type="ECO:0000313" key="4">
    <source>
        <dbReference type="Proteomes" id="UP001597512"/>
    </source>
</evidence>
<dbReference type="EMBL" id="JBHUOM010000002">
    <property type="protein sequence ID" value="MFD2933246.1"/>
    <property type="molecule type" value="Genomic_DNA"/>
</dbReference>
<reference evidence="4" key="1">
    <citation type="journal article" date="2019" name="Int. J. Syst. Evol. Microbiol.">
        <title>The Global Catalogue of Microorganisms (GCM) 10K type strain sequencing project: providing services to taxonomists for standard genome sequencing and annotation.</title>
        <authorList>
            <consortium name="The Broad Institute Genomics Platform"/>
            <consortium name="The Broad Institute Genome Sequencing Center for Infectious Disease"/>
            <person name="Wu L."/>
            <person name="Ma J."/>
        </authorList>
    </citation>
    <scope>NUCLEOTIDE SEQUENCE [LARGE SCALE GENOMIC DNA]</scope>
    <source>
        <strain evidence="4">KCTC 52490</strain>
    </source>
</reference>
<protein>
    <submittedName>
        <fullName evidence="3">PhzF family phenazine biosynthesis protein</fullName>
    </submittedName>
</protein>
<dbReference type="PIRSF" id="PIRSF016184">
    <property type="entry name" value="PhzC_PhzF"/>
    <property type="match status" value="1"/>
</dbReference>
<dbReference type="NCBIfam" id="TIGR00654">
    <property type="entry name" value="PhzF_family"/>
    <property type="match status" value="1"/>
</dbReference>
<organism evidence="3 4">
    <name type="scientific">Spirosoma flavum</name>
    <dbReference type="NCBI Taxonomy" id="2048557"/>
    <lineage>
        <taxon>Bacteria</taxon>
        <taxon>Pseudomonadati</taxon>
        <taxon>Bacteroidota</taxon>
        <taxon>Cytophagia</taxon>
        <taxon>Cytophagales</taxon>
        <taxon>Cytophagaceae</taxon>
        <taxon>Spirosoma</taxon>
    </lineage>
</organism>
<evidence type="ECO:0000256" key="1">
    <source>
        <dbReference type="ARBA" id="ARBA00008270"/>
    </source>
</evidence>
<comment type="caution">
    <text evidence="3">The sequence shown here is derived from an EMBL/GenBank/DDBJ whole genome shotgun (WGS) entry which is preliminary data.</text>
</comment>
<keyword evidence="2" id="KW-0413">Isomerase</keyword>
<dbReference type="Proteomes" id="UP001597512">
    <property type="component" value="Unassembled WGS sequence"/>
</dbReference>
<accession>A0ABW6ACV8</accession>
<keyword evidence="4" id="KW-1185">Reference proteome</keyword>
<dbReference type="InterPro" id="IPR003719">
    <property type="entry name" value="Phenazine_PhzF-like"/>
</dbReference>
<dbReference type="RefSeq" id="WP_381497447.1">
    <property type="nucleotide sequence ID" value="NZ_JBHUOM010000002.1"/>
</dbReference>